<comment type="caution">
    <text evidence="2">The sequence shown here is derived from an EMBL/GenBank/DDBJ whole genome shotgun (WGS) entry which is preliminary data.</text>
</comment>
<dbReference type="RefSeq" id="WP_128238127.1">
    <property type="nucleotide sequence ID" value="NZ_SAUX01000019.1"/>
</dbReference>
<accession>A0A443K4V5</accession>
<evidence type="ECO:0000313" key="2">
    <source>
        <dbReference type="EMBL" id="RWR27733.1"/>
    </source>
</evidence>
<evidence type="ECO:0000313" key="3">
    <source>
        <dbReference type="Proteomes" id="UP000285295"/>
    </source>
</evidence>
<feature type="domain" description="Minor tail protein gp31 C-terminal" evidence="1">
    <location>
        <begin position="109"/>
        <end position="134"/>
    </location>
</feature>
<name>A0A443K4V5_9RHOB</name>
<evidence type="ECO:0000259" key="1">
    <source>
        <dbReference type="Pfam" id="PF24243"/>
    </source>
</evidence>
<reference evidence="2 3" key="2">
    <citation type="submission" date="2019-01" db="EMBL/GenBank/DDBJ databases">
        <authorList>
            <person name="Li Y."/>
        </authorList>
    </citation>
    <scope>NUCLEOTIDE SEQUENCE [LARGE SCALE GENOMIC DNA]</scope>
    <source>
        <strain evidence="2 3">D19-10-3-21</strain>
    </source>
</reference>
<dbReference type="Proteomes" id="UP000285295">
    <property type="component" value="Unassembled WGS sequence"/>
</dbReference>
<organism evidence="2 3">
    <name type="scientific">Paenirhodobacter populi</name>
    <dbReference type="NCBI Taxonomy" id="2306993"/>
    <lineage>
        <taxon>Bacteria</taxon>
        <taxon>Pseudomonadati</taxon>
        <taxon>Pseudomonadota</taxon>
        <taxon>Alphaproteobacteria</taxon>
        <taxon>Rhodobacterales</taxon>
        <taxon>Rhodobacter group</taxon>
        <taxon>Paenirhodobacter</taxon>
    </lineage>
</organism>
<protein>
    <recommendedName>
        <fullName evidence="1">Minor tail protein gp31 C-terminal domain-containing protein</fullName>
    </recommendedName>
</protein>
<proteinExistence type="predicted"/>
<dbReference type="OrthoDB" id="9786516at2"/>
<sequence length="137" mass="14126">MSGPTQLTFALKTPTGEPVMGGKVTFALSAFDLDAAIVIPATIEAAIASDGTGTVGLWPNIAGLRNTSYKITVTTAAGSKTEIGAIIVPESETPVPMHTLVPLAPLGGLTVLVLTEAEYEGLESKNDQTLYLIRAEG</sequence>
<reference evidence="2 3" key="1">
    <citation type="submission" date="2019-01" db="EMBL/GenBank/DDBJ databases">
        <title>Sinorhodobacter populi sp. nov. isolated from the symptomatic bark tissue of Populus euramericana canker.</title>
        <authorList>
            <person name="Xu G."/>
        </authorList>
    </citation>
    <scope>NUCLEOTIDE SEQUENCE [LARGE SCALE GENOMIC DNA]</scope>
    <source>
        <strain evidence="2 3">D19-10-3-21</strain>
    </source>
</reference>
<dbReference type="InterPro" id="IPR056923">
    <property type="entry name" value="Minor_tail_gp31_C"/>
</dbReference>
<dbReference type="AlphaFoldDB" id="A0A443K4V5"/>
<dbReference type="EMBL" id="SAUX01000019">
    <property type="protein sequence ID" value="RWR27733.1"/>
    <property type="molecule type" value="Genomic_DNA"/>
</dbReference>
<dbReference type="Pfam" id="PF24243">
    <property type="entry name" value="Phage_tail_C"/>
    <property type="match status" value="1"/>
</dbReference>
<gene>
    <name evidence="2" type="ORF">D2T31_15990</name>
</gene>